<evidence type="ECO:0000313" key="6">
    <source>
        <dbReference type="Proteomes" id="UP000181942"/>
    </source>
</evidence>
<proteinExistence type="inferred from homology"/>
<dbReference type="Pfam" id="PF02801">
    <property type="entry name" value="Ketoacyl-synt_C"/>
    <property type="match status" value="1"/>
</dbReference>
<dbReference type="GO" id="GO:0006633">
    <property type="term" value="P:fatty acid biosynthetic process"/>
    <property type="evidence" value="ECO:0007669"/>
    <property type="project" value="TreeGrafter"/>
</dbReference>
<accession>A0A1I2T7W7</accession>
<dbReference type="PANTHER" id="PTHR11712">
    <property type="entry name" value="POLYKETIDE SYNTHASE-RELATED"/>
    <property type="match status" value="1"/>
</dbReference>
<dbReference type="GO" id="GO:0004315">
    <property type="term" value="F:3-oxoacyl-[acyl-carrier-protein] synthase activity"/>
    <property type="evidence" value="ECO:0007669"/>
    <property type="project" value="TreeGrafter"/>
</dbReference>
<evidence type="ECO:0000259" key="4">
    <source>
        <dbReference type="PROSITE" id="PS52004"/>
    </source>
</evidence>
<dbReference type="SMART" id="SM00825">
    <property type="entry name" value="PKS_KS"/>
    <property type="match status" value="1"/>
</dbReference>
<evidence type="ECO:0000256" key="3">
    <source>
        <dbReference type="RuleBase" id="RU003694"/>
    </source>
</evidence>
<dbReference type="GO" id="GO:0005829">
    <property type="term" value="C:cytosol"/>
    <property type="evidence" value="ECO:0007669"/>
    <property type="project" value="TreeGrafter"/>
</dbReference>
<dbReference type="PANTHER" id="PTHR11712:SF336">
    <property type="entry name" value="3-OXOACYL-[ACYL-CARRIER-PROTEIN] SYNTHASE, MITOCHONDRIAL"/>
    <property type="match status" value="1"/>
</dbReference>
<dbReference type="SUPFAM" id="SSF53901">
    <property type="entry name" value="Thiolase-like"/>
    <property type="match status" value="2"/>
</dbReference>
<dbReference type="InterPro" id="IPR000794">
    <property type="entry name" value="Beta-ketoacyl_synthase"/>
</dbReference>
<dbReference type="InterPro" id="IPR014031">
    <property type="entry name" value="Ketoacyl_synth_C"/>
</dbReference>
<dbReference type="Proteomes" id="UP000181942">
    <property type="component" value="Unassembled WGS sequence"/>
</dbReference>
<gene>
    <name evidence="5" type="ORF">SAMN02787118_12397</name>
</gene>
<evidence type="ECO:0000256" key="1">
    <source>
        <dbReference type="ARBA" id="ARBA00008467"/>
    </source>
</evidence>
<dbReference type="RefSeq" id="WP_075032273.1">
    <property type="nucleotide sequence ID" value="NZ_FONR01000023.1"/>
</dbReference>
<dbReference type="Gene3D" id="3.40.47.10">
    <property type="match status" value="1"/>
</dbReference>
<dbReference type="Pfam" id="PF00109">
    <property type="entry name" value="ketoacyl-synt"/>
    <property type="match status" value="1"/>
</dbReference>
<evidence type="ECO:0000313" key="5">
    <source>
        <dbReference type="EMBL" id="SFG59297.1"/>
    </source>
</evidence>
<dbReference type="InterPro" id="IPR016039">
    <property type="entry name" value="Thiolase-like"/>
</dbReference>
<dbReference type="EMBL" id="FONR01000023">
    <property type="protein sequence ID" value="SFG59297.1"/>
    <property type="molecule type" value="Genomic_DNA"/>
</dbReference>
<keyword evidence="2 3" id="KW-0808">Transferase</keyword>
<dbReference type="InterPro" id="IPR014030">
    <property type="entry name" value="Ketoacyl_synth_N"/>
</dbReference>
<name>A0A1I2T7W7_9ACTN</name>
<evidence type="ECO:0000256" key="2">
    <source>
        <dbReference type="ARBA" id="ARBA00022679"/>
    </source>
</evidence>
<dbReference type="OrthoDB" id="9808669at2"/>
<dbReference type="InterPro" id="IPR020841">
    <property type="entry name" value="PKS_Beta-ketoAc_synthase_dom"/>
</dbReference>
<protein>
    <submittedName>
        <fullName evidence="5">3-oxoacyl-[acyl-carrier-protein] synthase II</fullName>
    </submittedName>
</protein>
<dbReference type="AlphaFoldDB" id="A0A1I2T7W7"/>
<dbReference type="CDD" id="cd00834">
    <property type="entry name" value="KAS_I_II"/>
    <property type="match status" value="1"/>
</dbReference>
<dbReference type="PROSITE" id="PS52004">
    <property type="entry name" value="KS3_2"/>
    <property type="match status" value="1"/>
</dbReference>
<comment type="similarity">
    <text evidence="1 3">Belongs to the thiolase-like superfamily. Beta-ketoacyl-ACP synthases family.</text>
</comment>
<feature type="domain" description="Ketosynthase family 3 (KS3)" evidence="4">
    <location>
        <begin position="1"/>
        <end position="420"/>
    </location>
</feature>
<organism evidence="5 6">
    <name type="scientific">Streptomyces mirabilis</name>
    <dbReference type="NCBI Taxonomy" id="68239"/>
    <lineage>
        <taxon>Bacteria</taxon>
        <taxon>Bacillati</taxon>
        <taxon>Actinomycetota</taxon>
        <taxon>Actinomycetes</taxon>
        <taxon>Kitasatosporales</taxon>
        <taxon>Streptomycetaceae</taxon>
        <taxon>Streptomyces</taxon>
    </lineage>
</organism>
<reference evidence="5 6" key="1">
    <citation type="submission" date="2016-10" db="EMBL/GenBank/DDBJ databases">
        <authorList>
            <person name="de Groot N.N."/>
        </authorList>
    </citation>
    <scope>NUCLEOTIDE SEQUENCE [LARGE SCALE GENOMIC DNA]</scope>
    <source>
        <strain evidence="5 6">OK461</strain>
    </source>
</reference>
<sequence length="425" mass="43670">MTRVAITGVGAVTPLGNDAGTTWQGLAAGRSGVGPLTTFDAAGFPVRIAAQVKDFDPAAAIPARIGRKHLSRVGLFGVAAAWEALRSARAEDLGEEVYDCGERGVAMGASVGRPELQALLDVGHLRATTGRADAFLCHPPAVTLTDDQNVPLSAMARMMSATGPMIGISTACSGSGHAIGEAYRAIQEGDARLMVAGGYDSLTTWLDLLGFSLLGALTDRHNDDPEHASRPFDADRSGFVIGEGAVAVVLEDLDAARERGAPVLGEVLGYGSTLNAWRITDSPPDGSGAVQAMEAAIGESGLGTAGIDYVVAHGTSTHGNDQSETVAIKKVFADDARRLVVSAPKSMAGHLTSASLGLGVLAALGAIRHSLVPPTVNLERPDRGLDLDYVPHTARPMPVAAALINAFAFGGSNTSLVVGAPREDT</sequence>